<dbReference type="PANTHER" id="PTHR24111:SF0">
    <property type="entry name" value="LEUCINE-RICH REPEAT-CONTAINING PROTEIN"/>
    <property type="match status" value="1"/>
</dbReference>
<evidence type="ECO:0000313" key="6">
    <source>
        <dbReference type="Proteomes" id="UP000663829"/>
    </source>
</evidence>
<evidence type="ECO:0000256" key="1">
    <source>
        <dbReference type="ARBA" id="ARBA00022737"/>
    </source>
</evidence>
<dbReference type="PANTHER" id="PTHR24111">
    <property type="entry name" value="LEUCINE-RICH REPEAT-CONTAINING PROTEIN 34"/>
    <property type="match status" value="1"/>
</dbReference>
<keyword evidence="1" id="KW-0677">Repeat</keyword>
<organism evidence="3 6">
    <name type="scientific">Didymodactylos carnosus</name>
    <dbReference type="NCBI Taxonomy" id="1234261"/>
    <lineage>
        <taxon>Eukaryota</taxon>
        <taxon>Metazoa</taxon>
        <taxon>Spiralia</taxon>
        <taxon>Gnathifera</taxon>
        <taxon>Rotifera</taxon>
        <taxon>Eurotatoria</taxon>
        <taxon>Bdelloidea</taxon>
        <taxon>Philodinida</taxon>
        <taxon>Philodinidae</taxon>
        <taxon>Didymodactylos</taxon>
    </lineage>
</organism>
<evidence type="ECO:0000313" key="5">
    <source>
        <dbReference type="EMBL" id="CAF4434229.1"/>
    </source>
</evidence>
<dbReference type="Proteomes" id="UP000681722">
    <property type="component" value="Unassembled WGS sequence"/>
</dbReference>
<dbReference type="OrthoDB" id="120976at2759"/>
<dbReference type="AlphaFoldDB" id="A0A815YI53"/>
<dbReference type="Proteomes" id="UP000663829">
    <property type="component" value="Unassembled WGS sequence"/>
</dbReference>
<dbReference type="SUPFAM" id="SSF52047">
    <property type="entry name" value="RNI-like"/>
    <property type="match status" value="1"/>
</dbReference>
<dbReference type="SMART" id="SM00368">
    <property type="entry name" value="LRR_RI"/>
    <property type="match status" value="6"/>
</dbReference>
<dbReference type="InterPro" id="IPR001611">
    <property type="entry name" value="Leu-rich_rpt"/>
</dbReference>
<dbReference type="Proteomes" id="UP000682733">
    <property type="component" value="Unassembled WGS sequence"/>
</dbReference>
<evidence type="ECO:0000313" key="2">
    <source>
        <dbReference type="EMBL" id="CAF1489347.1"/>
    </source>
</evidence>
<sequence length="287" mass="32437">MTSSIKKISEMNSQELIEKYGGNGYWWFYELVLTVEDVKNVTNVILNGGNRAQHKLGFVRSEITDDSIKEVAEMLKVDNSLTHIAIEETPISHDSIKLLCDALKSNKTVLILELYFINVTDDDVQELAEMLKFNKALRELRMERNQITDRGVKMLADVLSNHNSTLVLLALSYNKITDDGAAEFSEMLKVNKTFEELQIGDNQIGDQGMKMLCDVLTTGGGDGGNRTLTFLYMNRNQITDESVDKIVEMIIVNDNLKRLHLADMQISEAGFDRIYTARGTKSMQIIK</sequence>
<protein>
    <submittedName>
        <fullName evidence="3">Uncharacterized protein</fullName>
    </submittedName>
</protein>
<dbReference type="Proteomes" id="UP000677228">
    <property type="component" value="Unassembled WGS sequence"/>
</dbReference>
<dbReference type="InterPro" id="IPR052201">
    <property type="entry name" value="LRR-containing_regulator"/>
</dbReference>
<keyword evidence="6" id="KW-1185">Reference proteome</keyword>
<evidence type="ECO:0000313" key="4">
    <source>
        <dbReference type="EMBL" id="CAF4278748.1"/>
    </source>
</evidence>
<dbReference type="Pfam" id="PF13516">
    <property type="entry name" value="LRR_6"/>
    <property type="match status" value="4"/>
</dbReference>
<dbReference type="EMBL" id="CAJOBA010054899">
    <property type="protein sequence ID" value="CAF4278748.1"/>
    <property type="molecule type" value="Genomic_DNA"/>
</dbReference>
<name>A0A815YI53_9BILA</name>
<dbReference type="EMBL" id="CAJNOQ010029835">
    <property type="protein sequence ID" value="CAF1570824.1"/>
    <property type="molecule type" value="Genomic_DNA"/>
</dbReference>
<comment type="caution">
    <text evidence="3">The sequence shown here is derived from an EMBL/GenBank/DDBJ whole genome shotgun (WGS) entry which is preliminary data.</text>
</comment>
<dbReference type="Gene3D" id="3.80.10.10">
    <property type="entry name" value="Ribonuclease Inhibitor"/>
    <property type="match status" value="3"/>
</dbReference>
<proteinExistence type="predicted"/>
<dbReference type="InterPro" id="IPR032675">
    <property type="entry name" value="LRR_dom_sf"/>
</dbReference>
<gene>
    <name evidence="3" type="ORF">GPM918_LOCUS40387</name>
    <name evidence="2" type="ORF">OVA965_LOCUS36424</name>
    <name evidence="5" type="ORF">SRO942_LOCUS41328</name>
    <name evidence="4" type="ORF">TMI583_LOCUS37433</name>
</gene>
<evidence type="ECO:0000313" key="3">
    <source>
        <dbReference type="EMBL" id="CAF1570824.1"/>
    </source>
</evidence>
<dbReference type="EMBL" id="CAJNOK010032943">
    <property type="protein sequence ID" value="CAF1489347.1"/>
    <property type="molecule type" value="Genomic_DNA"/>
</dbReference>
<dbReference type="EMBL" id="CAJOBC010095673">
    <property type="protein sequence ID" value="CAF4434229.1"/>
    <property type="molecule type" value="Genomic_DNA"/>
</dbReference>
<reference evidence="3" key="1">
    <citation type="submission" date="2021-02" db="EMBL/GenBank/DDBJ databases">
        <authorList>
            <person name="Nowell W R."/>
        </authorList>
    </citation>
    <scope>NUCLEOTIDE SEQUENCE</scope>
</reference>
<accession>A0A815YI53</accession>